<feature type="transmembrane region" description="Helical" evidence="7">
    <location>
        <begin position="420"/>
        <end position="441"/>
    </location>
</feature>
<keyword evidence="4 7" id="KW-1133">Transmembrane helix</keyword>
<keyword evidence="3 6" id="KW-0812">Transmembrane</keyword>
<evidence type="ECO:0000256" key="3">
    <source>
        <dbReference type="ARBA" id="ARBA00022692"/>
    </source>
</evidence>
<dbReference type="InterPro" id="IPR037272">
    <property type="entry name" value="SNS_sf"/>
</dbReference>
<evidence type="ECO:0000256" key="7">
    <source>
        <dbReference type="SAM" id="Phobius"/>
    </source>
</evidence>
<feature type="transmembrane region" description="Helical" evidence="7">
    <location>
        <begin position="379"/>
        <end position="399"/>
    </location>
</feature>
<keyword evidence="9" id="KW-1185">Reference proteome</keyword>
<dbReference type="PANTHER" id="PTHR42948:SF1">
    <property type="entry name" value="TRANSPORTER"/>
    <property type="match status" value="1"/>
</dbReference>
<name>A0ABV7A8V9_9BACI</name>
<dbReference type="PROSITE" id="PS00610">
    <property type="entry name" value="NA_NEUROTRAN_SYMP_1"/>
    <property type="match status" value="1"/>
</dbReference>
<feature type="transmembrane region" description="Helical" evidence="7">
    <location>
        <begin position="173"/>
        <end position="195"/>
    </location>
</feature>
<feature type="transmembrane region" description="Helical" evidence="7">
    <location>
        <begin position="215"/>
        <end position="234"/>
    </location>
</feature>
<dbReference type="SUPFAM" id="SSF161070">
    <property type="entry name" value="SNF-like"/>
    <property type="match status" value="1"/>
</dbReference>
<reference evidence="9" key="1">
    <citation type="journal article" date="2019" name="Int. J. Syst. Evol. Microbiol.">
        <title>The Global Catalogue of Microorganisms (GCM) 10K type strain sequencing project: providing services to taxonomists for standard genome sequencing and annotation.</title>
        <authorList>
            <consortium name="The Broad Institute Genomics Platform"/>
            <consortium name="The Broad Institute Genome Sequencing Center for Infectious Disease"/>
            <person name="Wu L."/>
            <person name="Ma J."/>
        </authorList>
    </citation>
    <scope>NUCLEOTIDE SEQUENCE [LARGE SCALE GENOMIC DNA]</scope>
    <source>
        <strain evidence="9">KCTC 13193</strain>
    </source>
</reference>
<dbReference type="CDD" id="cd10336">
    <property type="entry name" value="SLC6sbd_Tyt1-Like"/>
    <property type="match status" value="1"/>
</dbReference>
<feature type="transmembrane region" description="Helical" evidence="7">
    <location>
        <begin position="341"/>
        <end position="359"/>
    </location>
</feature>
<dbReference type="EMBL" id="JBHRRZ010000037">
    <property type="protein sequence ID" value="MFC2949552.1"/>
    <property type="molecule type" value="Genomic_DNA"/>
</dbReference>
<feature type="transmembrane region" description="Helical" evidence="7">
    <location>
        <begin position="142"/>
        <end position="161"/>
    </location>
</feature>
<comment type="caution">
    <text evidence="8">The sequence shown here is derived from an EMBL/GenBank/DDBJ whole genome shotgun (WGS) entry which is preliminary data.</text>
</comment>
<dbReference type="NCBIfam" id="NF037979">
    <property type="entry name" value="Na_transp"/>
    <property type="match status" value="1"/>
</dbReference>
<feature type="transmembrane region" description="Helical" evidence="7">
    <location>
        <begin position="86"/>
        <end position="113"/>
    </location>
</feature>
<accession>A0ABV7A8V9</accession>
<dbReference type="PROSITE" id="PS50267">
    <property type="entry name" value="NA_NEUROTRAN_SYMP_3"/>
    <property type="match status" value="1"/>
</dbReference>
<evidence type="ECO:0000313" key="9">
    <source>
        <dbReference type="Proteomes" id="UP001595387"/>
    </source>
</evidence>
<sequence>MRNKKDQWASKLGFILSSAGAAIGLGAIWKFPYMTGMNGGGAFFLVFIAFTILIGLPILIAEFIIGRGAEKEAVSAYQKLAPKTPWSFIGHWGVVGAFLLMSFYSVVGGWVLIYSVVSIFGGIIRGGANYEQLFADITGNPLITITGLAFFMLINIIVVSFGIKDGIEKSSKILMPLLFVFFIILVLRSITFEGAMDGIRFFLEPDFAALTGENILYALGQSFFSLAVGISVMVTYSSYLGKDVSLPMSAGSVSIMNIFVSLLAGLAIFPVVFAFGLEPAEGPGLLFMVLPEAFSQMPFGELFLSLFLLLFLFAVLTSSFSMLEIITAAFTEKKGRSRGKVAATAGLIVFIAGIPAALSSSTLADFHIFGLTVFDATDFLVSNIMLPAGCLFISLFIGFKMDKSLIRQEFHYSTGMNPGVYSTWYFLMRWIVPITIIIVFFGSVGLI</sequence>
<evidence type="ECO:0000313" key="8">
    <source>
        <dbReference type="EMBL" id="MFC2949552.1"/>
    </source>
</evidence>
<dbReference type="Pfam" id="PF00209">
    <property type="entry name" value="SNF"/>
    <property type="match status" value="2"/>
</dbReference>
<evidence type="ECO:0000256" key="5">
    <source>
        <dbReference type="ARBA" id="ARBA00023136"/>
    </source>
</evidence>
<evidence type="ECO:0000256" key="2">
    <source>
        <dbReference type="ARBA" id="ARBA00022448"/>
    </source>
</evidence>
<dbReference type="InterPro" id="IPR047218">
    <property type="entry name" value="YocR/YhdH-like"/>
</dbReference>
<proteinExistence type="inferred from homology"/>
<protein>
    <recommendedName>
        <fullName evidence="6">Transporter</fullName>
    </recommendedName>
</protein>
<feature type="transmembrane region" description="Helical" evidence="7">
    <location>
        <begin position="41"/>
        <end position="65"/>
    </location>
</feature>
<keyword evidence="5 7" id="KW-0472">Membrane</keyword>
<dbReference type="RefSeq" id="WP_390307519.1">
    <property type="nucleotide sequence ID" value="NZ_JBHRRZ010000037.1"/>
</dbReference>
<comment type="subcellular location">
    <subcellularLocation>
        <location evidence="1">Membrane</location>
        <topology evidence="1">Multi-pass membrane protein</topology>
    </subcellularLocation>
</comment>
<evidence type="ECO:0000256" key="1">
    <source>
        <dbReference type="ARBA" id="ARBA00004141"/>
    </source>
</evidence>
<gene>
    <name evidence="8" type="ORF">ACFODW_14620</name>
</gene>
<comment type="similarity">
    <text evidence="6">Belongs to the sodium:neurotransmitter symporter (SNF) (TC 2.A.22) family.</text>
</comment>
<dbReference type="PANTHER" id="PTHR42948">
    <property type="entry name" value="TRANSPORTER"/>
    <property type="match status" value="1"/>
</dbReference>
<evidence type="ECO:0000256" key="4">
    <source>
        <dbReference type="ARBA" id="ARBA00022989"/>
    </source>
</evidence>
<organism evidence="8 9">
    <name type="scientific">Virgibacillus sediminis</name>
    <dbReference type="NCBI Taxonomy" id="202260"/>
    <lineage>
        <taxon>Bacteria</taxon>
        <taxon>Bacillati</taxon>
        <taxon>Bacillota</taxon>
        <taxon>Bacilli</taxon>
        <taxon>Bacillales</taxon>
        <taxon>Bacillaceae</taxon>
        <taxon>Virgibacillus</taxon>
    </lineage>
</organism>
<feature type="transmembrane region" description="Helical" evidence="7">
    <location>
        <begin position="255"/>
        <end position="277"/>
    </location>
</feature>
<dbReference type="PRINTS" id="PR00176">
    <property type="entry name" value="NANEUSMPORT"/>
</dbReference>
<feature type="transmembrane region" description="Helical" evidence="7">
    <location>
        <begin position="12"/>
        <end position="29"/>
    </location>
</feature>
<evidence type="ECO:0000256" key="6">
    <source>
        <dbReference type="RuleBase" id="RU003732"/>
    </source>
</evidence>
<dbReference type="Proteomes" id="UP001595387">
    <property type="component" value="Unassembled WGS sequence"/>
</dbReference>
<feature type="transmembrane region" description="Helical" evidence="7">
    <location>
        <begin position="297"/>
        <end position="320"/>
    </location>
</feature>
<keyword evidence="6" id="KW-0769">Symport</keyword>
<dbReference type="InterPro" id="IPR000175">
    <property type="entry name" value="Na/ntran_symport"/>
</dbReference>
<keyword evidence="2 6" id="KW-0813">Transport</keyword>